<feature type="domain" description="Phosphoribulokinase/uridine kinase" evidence="1">
    <location>
        <begin position="8"/>
        <end position="145"/>
    </location>
</feature>
<dbReference type="GO" id="GO:0005524">
    <property type="term" value="F:ATP binding"/>
    <property type="evidence" value="ECO:0007669"/>
    <property type="project" value="InterPro"/>
</dbReference>
<evidence type="ECO:0000259" key="1">
    <source>
        <dbReference type="Pfam" id="PF00485"/>
    </source>
</evidence>
<dbReference type="SUPFAM" id="SSF52540">
    <property type="entry name" value="P-loop containing nucleoside triphosphate hydrolases"/>
    <property type="match status" value="1"/>
</dbReference>
<dbReference type="Proteomes" id="UP000191024">
    <property type="component" value="Chromosome B"/>
</dbReference>
<dbReference type="CDD" id="cd02024">
    <property type="entry name" value="NRK1"/>
    <property type="match status" value="1"/>
</dbReference>
<sequence length="241" mass="27203">MSQRDVLIVGISGCSSSGKTTIAKLIAELLPGATLIHEDDFFKHDDEIPLNKKFGVKDWDCPEALDLDLFGQELDHIKATGKISAKLVHNNNVDDVSRFCVSKETKETLRKEFNAFEAASDVHVVVVDGFMMFHDPKIACKFDRKLLIRAPYASLKSRRAARSGYQTLDSFWIDPPFYFDEFVYKSYAKNHASLFEENDVEGRIRKNSGVQDYVNDDGMDINDALLWACHQIVSPLPSFSS</sequence>
<evidence type="ECO:0000313" key="2">
    <source>
        <dbReference type="EMBL" id="SCU80317.1"/>
    </source>
</evidence>
<dbReference type="EMBL" id="LT598464">
    <property type="protein sequence ID" value="SCU80317.1"/>
    <property type="molecule type" value="Genomic_DNA"/>
</dbReference>
<protein>
    <submittedName>
        <fullName evidence="2">LAMI_0B01728g1_1</fullName>
    </submittedName>
</protein>
<proteinExistence type="predicted"/>
<dbReference type="PANTHER" id="PTHR10285">
    <property type="entry name" value="URIDINE KINASE"/>
    <property type="match status" value="1"/>
</dbReference>
<evidence type="ECO:0000313" key="3">
    <source>
        <dbReference type="Proteomes" id="UP000191024"/>
    </source>
</evidence>
<dbReference type="InterPro" id="IPR027417">
    <property type="entry name" value="P-loop_NTPase"/>
</dbReference>
<dbReference type="GO" id="GO:0016301">
    <property type="term" value="F:kinase activity"/>
    <property type="evidence" value="ECO:0007669"/>
    <property type="project" value="InterPro"/>
</dbReference>
<dbReference type="AlphaFoldDB" id="A0A1G4ITL6"/>
<dbReference type="Pfam" id="PF00485">
    <property type="entry name" value="PRK"/>
    <property type="match status" value="1"/>
</dbReference>
<accession>A0A1G4ITL6</accession>
<name>A0A1G4ITL6_9SACH</name>
<keyword evidence="3" id="KW-1185">Reference proteome</keyword>
<reference evidence="2 3" key="1">
    <citation type="submission" date="2016-03" db="EMBL/GenBank/DDBJ databases">
        <authorList>
            <person name="Devillers H."/>
        </authorList>
    </citation>
    <scope>NUCLEOTIDE SEQUENCE [LARGE SCALE GENOMIC DNA]</scope>
    <source>
        <strain evidence="2">CBS 11717</strain>
    </source>
</reference>
<dbReference type="STRING" id="1230905.A0A1G4ITL6"/>
<gene>
    <name evidence="2" type="ORF">LAMI_0B01728G</name>
</gene>
<dbReference type="Gene3D" id="3.40.50.300">
    <property type="entry name" value="P-loop containing nucleotide triphosphate hydrolases"/>
    <property type="match status" value="1"/>
</dbReference>
<dbReference type="OrthoDB" id="10041966at2759"/>
<dbReference type="InterPro" id="IPR006083">
    <property type="entry name" value="PRK/URK"/>
</dbReference>
<organism evidence="2 3">
    <name type="scientific">Lachancea mirantina</name>
    <dbReference type="NCBI Taxonomy" id="1230905"/>
    <lineage>
        <taxon>Eukaryota</taxon>
        <taxon>Fungi</taxon>
        <taxon>Dikarya</taxon>
        <taxon>Ascomycota</taxon>
        <taxon>Saccharomycotina</taxon>
        <taxon>Saccharomycetes</taxon>
        <taxon>Saccharomycetales</taxon>
        <taxon>Saccharomycetaceae</taxon>
        <taxon>Lachancea</taxon>
    </lineage>
</organism>